<evidence type="ECO:0000313" key="1">
    <source>
        <dbReference type="EMBL" id="QNO55473.1"/>
    </source>
</evidence>
<dbReference type="AlphaFoldDB" id="A0A7G9Z5D9"/>
<proteinExistence type="predicted"/>
<protein>
    <submittedName>
        <fullName evidence="1">Uncharacterized protein</fullName>
    </submittedName>
</protein>
<organism evidence="1">
    <name type="scientific">Candidatus Methanophaga sp. ANME-1 ERB7</name>
    <dbReference type="NCBI Taxonomy" id="2759913"/>
    <lineage>
        <taxon>Archaea</taxon>
        <taxon>Methanobacteriati</taxon>
        <taxon>Methanobacteriota</taxon>
        <taxon>Stenosarchaea group</taxon>
        <taxon>Methanomicrobia</taxon>
        <taxon>Candidatus Methanophagales</taxon>
        <taxon>Candidatus Methanophagaceae</taxon>
        <taxon>Candidatus Methanophaga</taxon>
    </lineage>
</organism>
<gene>
    <name evidence="1" type="ORF">DEIOECNE_00023</name>
</gene>
<reference evidence="1" key="1">
    <citation type="submission" date="2020-06" db="EMBL/GenBank/DDBJ databases">
        <title>Unique genomic features of the anaerobic methanotrophic archaea.</title>
        <authorList>
            <person name="Chadwick G.L."/>
            <person name="Skennerton C.T."/>
            <person name="Laso-Perez R."/>
            <person name="Leu A.O."/>
            <person name="Speth D.R."/>
            <person name="Yu H."/>
            <person name="Morgan-Lang C."/>
            <person name="Hatzenpichler R."/>
            <person name="Goudeau D."/>
            <person name="Malmstrom R."/>
            <person name="Brazelton W.J."/>
            <person name="Woyke T."/>
            <person name="Hallam S.J."/>
            <person name="Tyson G.W."/>
            <person name="Wegener G."/>
            <person name="Boetius A."/>
            <person name="Orphan V."/>
        </authorList>
    </citation>
    <scope>NUCLEOTIDE SEQUENCE</scope>
</reference>
<name>A0A7G9Z5D9_9EURY</name>
<sequence>MRTKKRRKPKLTKAELYKISSGLDGIGDILVMMGELEKREKEMKDIDKLMRKLFRADDRGLISVIENNPELIDKAAALAQKWEMLSPAMEKDPDDMEPDEQIKAGESLKEFSNLLREIAEGMGDD</sequence>
<accession>A0A7G9Z5D9</accession>
<dbReference type="EMBL" id="MT631615">
    <property type="protein sequence ID" value="QNO55473.1"/>
    <property type="molecule type" value="Genomic_DNA"/>
</dbReference>